<keyword evidence="7 8" id="KW-0472">Membrane</keyword>
<dbReference type="GO" id="GO:0000139">
    <property type="term" value="C:Golgi membrane"/>
    <property type="evidence" value="ECO:0007669"/>
    <property type="project" value="UniProtKB-SubCell"/>
</dbReference>
<feature type="transmembrane region" description="Helical" evidence="8">
    <location>
        <begin position="289"/>
        <end position="307"/>
    </location>
</feature>
<comment type="similarity">
    <text evidence="2 8">Belongs to the PGAP3 family.</text>
</comment>
<evidence type="ECO:0000256" key="6">
    <source>
        <dbReference type="ARBA" id="ARBA00022989"/>
    </source>
</evidence>
<evidence type="ECO:0000256" key="5">
    <source>
        <dbReference type="ARBA" id="ARBA00022729"/>
    </source>
</evidence>
<keyword evidence="6 8" id="KW-1133">Transmembrane helix</keyword>
<feature type="transmembrane region" description="Helical" evidence="8">
    <location>
        <begin position="257"/>
        <end position="277"/>
    </location>
</feature>
<feature type="transmembrane region" description="Helical" evidence="8">
    <location>
        <begin position="143"/>
        <end position="163"/>
    </location>
</feature>
<evidence type="ECO:0000256" key="3">
    <source>
        <dbReference type="ARBA" id="ARBA00022502"/>
    </source>
</evidence>
<evidence type="ECO:0000256" key="1">
    <source>
        <dbReference type="ARBA" id="ARBA00004127"/>
    </source>
</evidence>
<keyword evidence="8" id="KW-0333">Golgi apparatus</keyword>
<dbReference type="Pfam" id="PF04080">
    <property type="entry name" value="Per1"/>
    <property type="match status" value="1"/>
</dbReference>
<protein>
    <recommendedName>
        <fullName evidence="8">Post-GPI attachment to proteins factor 3</fullName>
    </recommendedName>
</protein>
<evidence type="ECO:0000313" key="10">
    <source>
        <dbReference type="RefSeq" id="XP_003748563.1"/>
    </source>
</evidence>
<evidence type="ECO:0000313" key="9">
    <source>
        <dbReference type="Proteomes" id="UP000694867"/>
    </source>
</evidence>
<proteinExistence type="inferred from homology"/>
<comment type="subcellular location">
    <subcellularLocation>
        <location evidence="1">Endomembrane system</location>
        <topology evidence="1">Multi-pass membrane protein</topology>
    </subcellularLocation>
    <subcellularLocation>
        <location evidence="8">Golgi apparatus membrane</location>
        <topology evidence="8">Multi-pass membrane protein</topology>
    </subcellularLocation>
</comment>
<dbReference type="GO" id="GO:0016788">
    <property type="term" value="F:hydrolase activity, acting on ester bonds"/>
    <property type="evidence" value="ECO:0007669"/>
    <property type="project" value="TreeGrafter"/>
</dbReference>
<keyword evidence="4 8" id="KW-0812">Transmembrane</keyword>
<gene>
    <name evidence="10" type="primary">LOC100901280</name>
</gene>
<dbReference type="GeneID" id="100901280"/>
<dbReference type="GO" id="GO:0005789">
    <property type="term" value="C:endoplasmic reticulum membrane"/>
    <property type="evidence" value="ECO:0007669"/>
    <property type="project" value="TreeGrafter"/>
</dbReference>
<keyword evidence="9" id="KW-1185">Reference proteome</keyword>
<evidence type="ECO:0000256" key="8">
    <source>
        <dbReference type="RuleBase" id="RU365066"/>
    </source>
</evidence>
<dbReference type="PANTHER" id="PTHR13148">
    <property type="entry name" value="PER1-RELATED"/>
    <property type="match status" value="1"/>
</dbReference>
<dbReference type="InterPro" id="IPR007217">
    <property type="entry name" value="Per1-like"/>
</dbReference>
<dbReference type="AlphaFoldDB" id="A0AAJ6QZ47"/>
<keyword evidence="3 8" id="KW-0337">GPI-anchor biosynthesis</keyword>
<dbReference type="Proteomes" id="UP000694867">
    <property type="component" value="Unplaced"/>
</dbReference>
<reference evidence="10" key="1">
    <citation type="submission" date="2025-08" db="UniProtKB">
        <authorList>
            <consortium name="RefSeq"/>
        </authorList>
    </citation>
    <scope>IDENTIFICATION</scope>
</reference>
<keyword evidence="5 8" id="KW-0732">Signal</keyword>
<organism evidence="9 10">
    <name type="scientific">Galendromus occidentalis</name>
    <name type="common">western predatory mite</name>
    <dbReference type="NCBI Taxonomy" id="34638"/>
    <lineage>
        <taxon>Eukaryota</taxon>
        <taxon>Metazoa</taxon>
        <taxon>Ecdysozoa</taxon>
        <taxon>Arthropoda</taxon>
        <taxon>Chelicerata</taxon>
        <taxon>Arachnida</taxon>
        <taxon>Acari</taxon>
        <taxon>Parasitiformes</taxon>
        <taxon>Mesostigmata</taxon>
        <taxon>Gamasina</taxon>
        <taxon>Phytoseioidea</taxon>
        <taxon>Phytoseiidae</taxon>
        <taxon>Typhlodrominae</taxon>
        <taxon>Galendromus</taxon>
    </lineage>
</organism>
<comment type="function">
    <text evidence="8">Involved in the lipid remodeling steps of GPI-anchor maturation.</text>
</comment>
<dbReference type="GO" id="GO:0006506">
    <property type="term" value="P:GPI anchor biosynthetic process"/>
    <property type="evidence" value="ECO:0007669"/>
    <property type="project" value="UniProtKB-KW"/>
</dbReference>
<name>A0AAJ6QZ47_9ACAR</name>
<feature type="transmembrane region" description="Helical" evidence="8">
    <location>
        <begin position="175"/>
        <end position="194"/>
    </location>
</feature>
<dbReference type="KEGG" id="goe:100901280"/>
<dbReference type="RefSeq" id="XP_003748563.1">
    <property type="nucleotide sequence ID" value="XM_003748515.1"/>
</dbReference>
<accession>A0AAJ6QZ47</accession>
<feature type="signal peptide" evidence="8">
    <location>
        <begin position="1"/>
        <end position="26"/>
    </location>
</feature>
<evidence type="ECO:0000256" key="7">
    <source>
        <dbReference type="ARBA" id="ARBA00023136"/>
    </source>
</evidence>
<feature type="chain" id="PRO_5042312908" description="Post-GPI attachment to proteins factor 3" evidence="8">
    <location>
        <begin position="27"/>
        <end position="355"/>
    </location>
</feature>
<feature type="transmembrane region" description="Helical" evidence="8">
    <location>
        <begin position="201"/>
        <end position="219"/>
    </location>
</feature>
<feature type="transmembrane region" description="Helical" evidence="8">
    <location>
        <begin position="231"/>
        <end position="250"/>
    </location>
</feature>
<feature type="transmembrane region" description="Helical" evidence="8">
    <location>
        <begin position="112"/>
        <end position="131"/>
    </location>
</feature>
<evidence type="ECO:0000256" key="4">
    <source>
        <dbReference type="ARBA" id="ARBA00022692"/>
    </source>
</evidence>
<dbReference type="PANTHER" id="PTHR13148:SF0">
    <property type="entry name" value="POST-GPI ATTACHMENT TO PROTEINS FACTOR 3"/>
    <property type="match status" value="1"/>
</dbReference>
<evidence type="ECO:0000256" key="2">
    <source>
        <dbReference type="ARBA" id="ARBA00006387"/>
    </source>
</evidence>
<dbReference type="CTD" id="93210"/>
<sequence>MTTSSPWKLLLAIGLLIVSSGQVVEASFGDQSHIFMACIHHCFFGNCSTDSDLSRFHRTQPWHLQLLGWDCEDECGHQCMWKAVDYFEAFEERVQFRGKWPFVRWFGLQEPASAVFSLLNLLANFYGWSEFNKRISSNNRFHALWKCQAYLAMNAWFWSLAFHSRDIYLTESMDYFGAFSIVLFSLYAIIARVTIERVESLLRFIQVPFACFFLYHVYYMMNVKFDHQYHIGLNIVIGIINSIMWLLWTWANRRRPYVAKCAFVVVSLLILSSLEILDFSPLWYVFDAHSLWHLGTAPLPLVWYRFLIDDCRFESMKVRETPSRRTLARRGLARLKEILKELSVLNYRDDSFLIE</sequence>